<name>A0A267GDU9_9PLAT</name>
<dbReference type="Proteomes" id="UP000215902">
    <property type="component" value="Unassembled WGS sequence"/>
</dbReference>
<comment type="caution">
    <text evidence="1">The sequence shown here is derived from an EMBL/GenBank/DDBJ whole genome shotgun (WGS) entry which is preliminary data.</text>
</comment>
<dbReference type="AlphaFoldDB" id="A0A267GDU9"/>
<protein>
    <recommendedName>
        <fullName evidence="3">F5/8 type C domain-containing protein</fullName>
    </recommendedName>
</protein>
<reference evidence="1 2" key="1">
    <citation type="submission" date="2017-06" db="EMBL/GenBank/DDBJ databases">
        <title>A platform for efficient transgenesis in Macrostomum lignano, a flatworm model organism for stem cell research.</title>
        <authorList>
            <person name="Berezikov E."/>
        </authorList>
    </citation>
    <scope>NUCLEOTIDE SEQUENCE [LARGE SCALE GENOMIC DNA]</scope>
    <source>
        <strain evidence="1">DV1</strain>
        <tissue evidence="1">Whole organism</tissue>
    </source>
</reference>
<sequence length="311" mass="35105">ASHNSSAAYHVADSNPASEWSSVDDSDKWIRVQFLKRARKVVEIKLEGEVWPGWSVSVSLNGTNWTPVEQSAPIELRRGNAHLRKKIPNPSYYFHYSLNFSGSVKLTKVELLERQTVVNDLVWPIDRLQAVPKLYVDNALESVELRLRRGLGFKSYTGYIPPLATRQNYRERGFNVASSGAFETSDNWGYIVSNSEWASRNEPNSYIEVQLPESIQIWKFGLKGTKAVGSEIIKNQPKSFILKGSNNKRDFKNIFSTENAGLVPGVMKYFEVASTEKFSVYRVHINSATYGSTVLIVSGFQLYPILDIIAT</sequence>
<keyword evidence="2" id="KW-1185">Reference proteome</keyword>
<evidence type="ECO:0008006" key="3">
    <source>
        <dbReference type="Google" id="ProtNLM"/>
    </source>
</evidence>
<proteinExistence type="predicted"/>
<organism evidence="1 2">
    <name type="scientific">Macrostomum lignano</name>
    <dbReference type="NCBI Taxonomy" id="282301"/>
    <lineage>
        <taxon>Eukaryota</taxon>
        <taxon>Metazoa</taxon>
        <taxon>Spiralia</taxon>
        <taxon>Lophotrochozoa</taxon>
        <taxon>Platyhelminthes</taxon>
        <taxon>Rhabditophora</taxon>
        <taxon>Macrostomorpha</taxon>
        <taxon>Macrostomida</taxon>
        <taxon>Macrostomidae</taxon>
        <taxon>Macrostomum</taxon>
    </lineage>
</organism>
<evidence type="ECO:0000313" key="1">
    <source>
        <dbReference type="EMBL" id="PAA83627.1"/>
    </source>
</evidence>
<dbReference type="InterPro" id="IPR008979">
    <property type="entry name" value="Galactose-bd-like_sf"/>
</dbReference>
<feature type="non-terminal residue" evidence="1">
    <location>
        <position position="1"/>
    </location>
</feature>
<dbReference type="Gene3D" id="2.60.120.260">
    <property type="entry name" value="Galactose-binding domain-like"/>
    <property type="match status" value="2"/>
</dbReference>
<dbReference type="SUPFAM" id="SSF49785">
    <property type="entry name" value="Galactose-binding domain-like"/>
    <property type="match status" value="1"/>
</dbReference>
<evidence type="ECO:0000313" key="2">
    <source>
        <dbReference type="Proteomes" id="UP000215902"/>
    </source>
</evidence>
<accession>A0A267GDU9</accession>
<dbReference type="EMBL" id="NIVC01000412">
    <property type="protein sequence ID" value="PAA83627.1"/>
    <property type="molecule type" value="Genomic_DNA"/>
</dbReference>
<gene>
    <name evidence="1" type="ORF">BOX15_Mlig019720g3</name>
</gene>